<dbReference type="PANTHER" id="PTHR33571:SF12">
    <property type="entry name" value="BSL3053 PROTEIN"/>
    <property type="match status" value="1"/>
</dbReference>
<evidence type="ECO:0000256" key="8">
    <source>
        <dbReference type="ARBA" id="ARBA00022842"/>
    </source>
</evidence>
<proteinExistence type="inferred from homology"/>
<dbReference type="GO" id="GO:0016779">
    <property type="term" value="F:nucleotidyltransferase activity"/>
    <property type="evidence" value="ECO:0007669"/>
    <property type="project" value="UniProtKB-KW"/>
</dbReference>
<keyword evidence="2" id="KW-1277">Toxin-antitoxin system</keyword>
<keyword evidence="6" id="KW-0547">Nucleotide-binding</keyword>
<dbReference type="InterPro" id="IPR002934">
    <property type="entry name" value="Polymerase_NTP_transf_dom"/>
</dbReference>
<comment type="similarity">
    <text evidence="9">Belongs to the MntA antitoxin family.</text>
</comment>
<dbReference type="AlphaFoldDB" id="A0A2T2WNM5"/>
<sequence length="105" mass="11994">MAQIHDLPIDLQEDVLQALCRQYGVARLALFGSVLRDDFTDHSDIDVLCTLLPHSPAHGFEWIHLKHALEDLWHRPVDLVEPHLLNAIIRDDVLAEERVVYVAAQ</sequence>
<keyword evidence="3" id="KW-0808">Transferase</keyword>
<evidence type="ECO:0000256" key="3">
    <source>
        <dbReference type="ARBA" id="ARBA00022679"/>
    </source>
</evidence>
<evidence type="ECO:0000313" key="12">
    <source>
        <dbReference type="Proteomes" id="UP000242699"/>
    </source>
</evidence>
<evidence type="ECO:0000256" key="7">
    <source>
        <dbReference type="ARBA" id="ARBA00022840"/>
    </source>
</evidence>
<comment type="cofactor">
    <cofactor evidence="1">
        <name>Mg(2+)</name>
        <dbReference type="ChEBI" id="CHEBI:18420"/>
    </cofactor>
</comment>
<evidence type="ECO:0000259" key="10">
    <source>
        <dbReference type="Pfam" id="PF01909"/>
    </source>
</evidence>
<evidence type="ECO:0000256" key="2">
    <source>
        <dbReference type="ARBA" id="ARBA00022649"/>
    </source>
</evidence>
<name>A0A2T2WNM5_9FIRM</name>
<dbReference type="EMBL" id="PXYT01000089">
    <property type="protein sequence ID" value="PSR23849.1"/>
    <property type="molecule type" value="Genomic_DNA"/>
</dbReference>
<keyword evidence="5" id="KW-0479">Metal-binding</keyword>
<evidence type="ECO:0000313" key="11">
    <source>
        <dbReference type="EMBL" id="PSR23849.1"/>
    </source>
</evidence>
<evidence type="ECO:0000256" key="5">
    <source>
        <dbReference type="ARBA" id="ARBA00022723"/>
    </source>
</evidence>
<gene>
    <name evidence="11" type="ORF">C7B43_19800</name>
</gene>
<dbReference type="Gene3D" id="3.30.460.10">
    <property type="entry name" value="Beta Polymerase, domain 2"/>
    <property type="match status" value="1"/>
</dbReference>
<dbReference type="InterPro" id="IPR052038">
    <property type="entry name" value="Type-VII_TA_antitoxin"/>
</dbReference>
<keyword evidence="8" id="KW-0460">Magnesium</keyword>
<dbReference type="Pfam" id="PF01909">
    <property type="entry name" value="NTP_transf_2"/>
    <property type="match status" value="1"/>
</dbReference>
<comment type="caution">
    <text evidence="11">The sequence shown here is derived from an EMBL/GenBank/DDBJ whole genome shotgun (WGS) entry which is preliminary data.</text>
</comment>
<accession>A0A2T2WNM5</accession>
<dbReference type="CDD" id="cd05403">
    <property type="entry name" value="NT_KNTase_like"/>
    <property type="match status" value="1"/>
</dbReference>
<evidence type="ECO:0000256" key="6">
    <source>
        <dbReference type="ARBA" id="ARBA00022741"/>
    </source>
</evidence>
<dbReference type="InterPro" id="IPR043519">
    <property type="entry name" value="NT_sf"/>
</dbReference>
<reference evidence="11 12" key="1">
    <citation type="journal article" date="2014" name="BMC Genomics">
        <title>Comparison of environmental and isolate Sulfobacillus genomes reveals diverse carbon, sulfur, nitrogen, and hydrogen metabolisms.</title>
        <authorList>
            <person name="Justice N.B."/>
            <person name="Norman A."/>
            <person name="Brown C.T."/>
            <person name="Singh A."/>
            <person name="Thomas B.C."/>
            <person name="Banfield J.F."/>
        </authorList>
    </citation>
    <scope>NUCLEOTIDE SEQUENCE [LARGE SCALE GENOMIC DNA]</scope>
    <source>
        <strain evidence="11">AMDSBA1</strain>
    </source>
</reference>
<dbReference type="GO" id="GO:0046872">
    <property type="term" value="F:metal ion binding"/>
    <property type="evidence" value="ECO:0007669"/>
    <property type="project" value="UniProtKB-KW"/>
</dbReference>
<dbReference type="Proteomes" id="UP000242699">
    <property type="component" value="Unassembled WGS sequence"/>
</dbReference>
<keyword evidence="7" id="KW-0067">ATP-binding</keyword>
<evidence type="ECO:0000256" key="9">
    <source>
        <dbReference type="ARBA" id="ARBA00038276"/>
    </source>
</evidence>
<dbReference type="SUPFAM" id="SSF81301">
    <property type="entry name" value="Nucleotidyltransferase"/>
    <property type="match status" value="1"/>
</dbReference>
<keyword evidence="4" id="KW-0548">Nucleotidyltransferase</keyword>
<protein>
    <submittedName>
        <fullName evidence="11">DNA polymerase</fullName>
    </submittedName>
</protein>
<evidence type="ECO:0000256" key="1">
    <source>
        <dbReference type="ARBA" id="ARBA00001946"/>
    </source>
</evidence>
<organism evidence="11 12">
    <name type="scientific">Sulfobacillus benefaciens</name>
    <dbReference type="NCBI Taxonomy" id="453960"/>
    <lineage>
        <taxon>Bacteria</taxon>
        <taxon>Bacillati</taxon>
        <taxon>Bacillota</taxon>
        <taxon>Clostridia</taxon>
        <taxon>Eubacteriales</taxon>
        <taxon>Clostridiales Family XVII. Incertae Sedis</taxon>
        <taxon>Sulfobacillus</taxon>
    </lineage>
</organism>
<evidence type="ECO:0000256" key="4">
    <source>
        <dbReference type="ARBA" id="ARBA00022695"/>
    </source>
</evidence>
<feature type="domain" description="Polymerase nucleotidyl transferase" evidence="10">
    <location>
        <begin position="15"/>
        <end position="83"/>
    </location>
</feature>
<dbReference type="GO" id="GO:0005524">
    <property type="term" value="F:ATP binding"/>
    <property type="evidence" value="ECO:0007669"/>
    <property type="project" value="UniProtKB-KW"/>
</dbReference>
<dbReference type="PANTHER" id="PTHR33571">
    <property type="entry name" value="SSL8005 PROTEIN"/>
    <property type="match status" value="1"/>
</dbReference>